<feature type="non-terminal residue" evidence="1">
    <location>
        <position position="35"/>
    </location>
</feature>
<dbReference type="AlphaFoldDB" id="X1RYI2"/>
<accession>X1RYI2</accession>
<reference evidence="1" key="1">
    <citation type="journal article" date="2014" name="Front. Microbiol.">
        <title>High frequency of phylogenetically diverse reductive dehalogenase-homologous genes in deep subseafloor sedimentary metagenomes.</title>
        <authorList>
            <person name="Kawai M."/>
            <person name="Futagami T."/>
            <person name="Toyoda A."/>
            <person name="Takaki Y."/>
            <person name="Nishi S."/>
            <person name="Hori S."/>
            <person name="Arai W."/>
            <person name="Tsubouchi T."/>
            <person name="Morono Y."/>
            <person name="Uchiyama I."/>
            <person name="Ito T."/>
            <person name="Fujiyama A."/>
            <person name="Inagaki F."/>
            <person name="Takami H."/>
        </authorList>
    </citation>
    <scope>NUCLEOTIDE SEQUENCE</scope>
    <source>
        <strain evidence="1">Expedition CK06-06</strain>
    </source>
</reference>
<dbReference type="EMBL" id="BARW01008592">
    <property type="protein sequence ID" value="GAI85842.1"/>
    <property type="molecule type" value="Genomic_DNA"/>
</dbReference>
<sequence>MLVVGALTILGALTADLVGLGGYPGLGIKRILGVL</sequence>
<protein>
    <submittedName>
        <fullName evidence="1">Uncharacterized protein</fullName>
    </submittedName>
</protein>
<comment type="caution">
    <text evidence="1">The sequence shown here is derived from an EMBL/GenBank/DDBJ whole genome shotgun (WGS) entry which is preliminary data.</text>
</comment>
<name>X1RYI2_9ZZZZ</name>
<gene>
    <name evidence="1" type="ORF">S12H4_17547</name>
</gene>
<organism evidence="1">
    <name type="scientific">marine sediment metagenome</name>
    <dbReference type="NCBI Taxonomy" id="412755"/>
    <lineage>
        <taxon>unclassified sequences</taxon>
        <taxon>metagenomes</taxon>
        <taxon>ecological metagenomes</taxon>
    </lineage>
</organism>
<proteinExistence type="predicted"/>
<evidence type="ECO:0000313" key="1">
    <source>
        <dbReference type="EMBL" id="GAI85842.1"/>
    </source>
</evidence>